<proteinExistence type="predicted"/>
<dbReference type="RefSeq" id="WP_043193304.1">
    <property type="nucleotide sequence ID" value="NZ_CP009533.1"/>
</dbReference>
<name>A0A089YSU5_9PSED</name>
<evidence type="ECO:0000313" key="2">
    <source>
        <dbReference type="EMBL" id="AIS16770.1"/>
    </source>
</evidence>
<dbReference type="InterPro" id="IPR009875">
    <property type="entry name" value="PilZ_domain"/>
</dbReference>
<dbReference type="HOGENOM" id="CLU_141633_0_0_6"/>
<dbReference type="Pfam" id="PF07238">
    <property type="entry name" value="PilZ"/>
    <property type="match status" value="1"/>
</dbReference>
<evidence type="ECO:0000313" key="3">
    <source>
        <dbReference type="Proteomes" id="UP000029499"/>
    </source>
</evidence>
<keyword evidence="3" id="KW-1185">Reference proteome</keyword>
<gene>
    <name evidence="2" type="ORF">LT40_04805</name>
</gene>
<reference evidence="2 3" key="1">
    <citation type="journal article" date="2015" name="J. Biotechnol.">
        <title>Complete genome sequence of Pseudomonas rhizosphaerae IH5T (=DSM 16299T), a phosphate-solubilizing rhizobacterium for bacterial biofertilizer.</title>
        <authorList>
            <person name="Kwak Y."/>
            <person name="Jung B.K."/>
            <person name="Shin J.H."/>
        </authorList>
    </citation>
    <scope>NUCLEOTIDE SEQUENCE [LARGE SCALE GENOMIC DNA]</scope>
    <source>
        <strain evidence="2">DSM 16299</strain>
    </source>
</reference>
<sequence length="120" mass="13610">MYTERRIERHQLPYYLKVYNRHTGRAMGYMGNISDVGLMLISELPLLVGPVFELQVKIPSVEGEAKLIDLSAHCLWCKEDATPGHYDSGFELQGPAPTEFLKLVDALRHYFTFHPQGSSA</sequence>
<feature type="domain" description="PilZ" evidence="1">
    <location>
        <begin position="5"/>
        <end position="103"/>
    </location>
</feature>
<dbReference type="AlphaFoldDB" id="A0A089YSU5"/>
<dbReference type="STRING" id="216142.LT40_04805"/>
<dbReference type="KEGG" id="prh:LT40_04805"/>
<accession>A0A089YSU5</accession>
<dbReference type="GO" id="GO:0035438">
    <property type="term" value="F:cyclic-di-GMP binding"/>
    <property type="evidence" value="ECO:0007669"/>
    <property type="project" value="InterPro"/>
</dbReference>
<dbReference type="EMBL" id="CP009533">
    <property type="protein sequence ID" value="AIS16770.1"/>
    <property type="molecule type" value="Genomic_DNA"/>
</dbReference>
<dbReference type="OrthoDB" id="5625505at2"/>
<protein>
    <submittedName>
        <fullName evidence="2">Pilus assembly protein PilZ</fullName>
    </submittedName>
</protein>
<evidence type="ECO:0000259" key="1">
    <source>
        <dbReference type="Pfam" id="PF07238"/>
    </source>
</evidence>
<organism evidence="2 3">
    <name type="scientific">Pseudomonas rhizosphaerae</name>
    <dbReference type="NCBI Taxonomy" id="216142"/>
    <lineage>
        <taxon>Bacteria</taxon>
        <taxon>Pseudomonadati</taxon>
        <taxon>Pseudomonadota</taxon>
        <taxon>Gammaproteobacteria</taxon>
        <taxon>Pseudomonadales</taxon>
        <taxon>Pseudomonadaceae</taxon>
        <taxon>Pseudomonas</taxon>
    </lineage>
</organism>
<dbReference type="Proteomes" id="UP000029499">
    <property type="component" value="Chromosome"/>
</dbReference>